<sequence length="590" mass="67450">MFILIYMDGIIVIGSNTFQVDRVVASLASKFSVKDLASIPTFTRLDITYAVNKLSQFMQAPSDLYWKAVKHVLRYLRGTIQPGLRVTPIEDFNLHVYSDADWGGDIADRVSTSRYILFLGYNPISWSSKKQNTVSSSSIESEYRAVANALSETLWVTNLLAKLRFPVHHMPTIYCDNLGATFLSKNPVLHSKVKHAAVDFHFVRHHVNIKRKCVSHMDIVHPPQAMEIHFQEEIIMDILTKLPVRSLLRFKCVSKFWKTLICDPYFKGKHLNYAKDDSDSQKFLICQIYPKERISSIYSCPLSPVQLTEDVQKLDCSLNARPFADCCCDGLVFLFSSDGLNKQYMLWNPSTRESIVLPRPEFSLSCCMYGLAYDAASDDYKIFKIDVTSVGPEVFNEILALKSGSWKRVRKPSFRVLPVSCGVPSGRDCLAFVHGIFHWVRLSNYGSTIVSFNISNEVYGQIPLLERMRIYRKRYLENEVSVLGGLLCSYSTANYQGEGTFNLWVMRDYGIKESWTNLYTIRDTDLYSARPKYRFADGEMLLSFRHLNRRSLGPIFGTSKGQYFGLWPQCDTSREGFAYTESLISPKLLT</sequence>
<evidence type="ECO:0000259" key="1">
    <source>
        <dbReference type="SMART" id="SM00256"/>
    </source>
</evidence>
<dbReference type="AlphaFoldDB" id="A0A2G2VD98"/>
<dbReference type="Gene3D" id="1.20.1280.50">
    <property type="match status" value="1"/>
</dbReference>
<dbReference type="OrthoDB" id="1299800at2759"/>
<dbReference type="PANTHER" id="PTHR11439">
    <property type="entry name" value="GAG-POL-RELATED RETROTRANSPOSON"/>
    <property type="match status" value="1"/>
</dbReference>
<dbReference type="CDD" id="cd22157">
    <property type="entry name" value="F-box_AtFBW1-like"/>
    <property type="match status" value="1"/>
</dbReference>
<protein>
    <recommendedName>
        <fullName evidence="1">F-box domain-containing protein</fullName>
    </recommendedName>
</protein>
<dbReference type="Pfam" id="PF07734">
    <property type="entry name" value="FBA_1"/>
    <property type="match status" value="1"/>
</dbReference>
<evidence type="ECO:0000313" key="3">
    <source>
        <dbReference type="Proteomes" id="UP000224567"/>
    </source>
</evidence>
<name>A0A2G2VD98_CAPBA</name>
<feature type="domain" description="F-box" evidence="1">
    <location>
        <begin position="230"/>
        <end position="270"/>
    </location>
</feature>
<dbReference type="STRING" id="33114.A0A2G2VD98"/>
<dbReference type="PANTHER" id="PTHR11439:SF524">
    <property type="entry name" value="RNA-DIRECTED DNA POLYMERASE, PROTEIN KINASE RLK-PELLE-DLSV FAMILY"/>
    <property type="match status" value="1"/>
</dbReference>
<dbReference type="EMBL" id="MLFT02000012">
    <property type="protein sequence ID" value="PHT30909.1"/>
    <property type="molecule type" value="Genomic_DNA"/>
</dbReference>
<dbReference type="InterPro" id="IPR036047">
    <property type="entry name" value="F-box-like_dom_sf"/>
</dbReference>
<accession>A0A2G2VD98</accession>
<reference evidence="2 3" key="1">
    <citation type="journal article" date="2017" name="Genome Biol.">
        <title>New reference genome sequences of hot pepper reveal the massive evolution of plant disease-resistance genes by retroduplication.</title>
        <authorList>
            <person name="Kim S."/>
            <person name="Park J."/>
            <person name="Yeom S.I."/>
            <person name="Kim Y.M."/>
            <person name="Seo E."/>
            <person name="Kim K.T."/>
            <person name="Kim M.S."/>
            <person name="Lee J.M."/>
            <person name="Cheong K."/>
            <person name="Shin H.S."/>
            <person name="Kim S.B."/>
            <person name="Han K."/>
            <person name="Lee J."/>
            <person name="Park M."/>
            <person name="Lee H.A."/>
            <person name="Lee H.Y."/>
            <person name="Lee Y."/>
            <person name="Oh S."/>
            <person name="Lee J.H."/>
            <person name="Choi E."/>
            <person name="Choi E."/>
            <person name="Lee S.E."/>
            <person name="Jeon J."/>
            <person name="Kim H."/>
            <person name="Choi G."/>
            <person name="Song H."/>
            <person name="Lee J."/>
            <person name="Lee S.C."/>
            <person name="Kwon J.K."/>
            <person name="Lee H.Y."/>
            <person name="Koo N."/>
            <person name="Hong Y."/>
            <person name="Kim R.W."/>
            <person name="Kang W.H."/>
            <person name="Huh J.H."/>
            <person name="Kang B.C."/>
            <person name="Yang T.J."/>
            <person name="Lee Y.H."/>
            <person name="Bennetzen J.L."/>
            <person name="Choi D."/>
        </authorList>
    </citation>
    <scope>NUCLEOTIDE SEQUENCE [LARGE SCALE GENOMIC DNA]</scope>
    <source>
        <strain evidence="3">cv. PBC81</strain>
    </source>
</reference>
<reference evidence="3" key="2">
    <citation type="journal article" date="2017" name="J. Anim. Genet.">
        <title>Multiple reference genome sequences of hot pepper reveal the massive evolution of plant disease resistance genes by retroduplication.</title>
        <authorList>
            <person name="Kim S."/>
            <person name="Park J."/>
            <person name="Yeom S.-I."/>
            <person name="Kim Y.-M."/>
            <person name="Seo E."/>
            <person name="Kim K.-T."/>
            <person name="Kim M.-S."/>
            <person name="Lee J.M."/>
            <person name="Cheong K."/>
            <person name="Shin H.-S."/>
            <person name="Kim S.-B."/>
            <person name="Han K."/>
            <person name="Lee J."/>
            <person name="Park M."/>
            <person name="Lee H.-A."/>
            <person name="Lee H.-Y."/>
            <person name="Lee Y."/>
            <person name="Oh S."/>
            <person name="Lee J.H."/>
            <person name="Choi E."/>
            <person name="Choi E."/>
            <person name="Lee S.E."/>
            <person name="Jeon J."/>
            <person name="Kim H."/>
            <person name="Choi G."/>
            <person name="Song H."/>
            <person name="Lee J."/>
            <person name="Lee S.-C."/>
            <person name="Kwon J.-K."/>
            <person name="Lee H.-Y."/>
            <person name="Koo N."/>
            <person name="Hong Y."/>
            <person name="Kim R.W."/>
            <person name="Kang W.-H."/>
            <person name="Huh J.H."/>
            <person name="Kang B.-C."/>
            <person name="Yang T.-J."/>
            <person name="Lee Y.-H."/>
            <person name="Bennetzen J.L."/>
            <person name="Choi D."/>
        </authorList>
    </citation>
    <scope>NUCLEOTIDE SEQUENCE [LARGE SCALE GENOMIC DNA]</scope>
    <source>
        <strain evidence="3">cv. PBC81</strain>
    </source>
</reference>
<gene>
    <name evidence="2" type="ORF">CQW23_27246</name>
</gene>
<dbReference type="CDD" id="cd09272">
    <property type="entry name" value="RNase_HI_RT_Ty1"/>
    <property type="match status" value="1"/>
</dbReference>
<comment type="caution">
    <text evidence="2">The sequence shown here is derived from an EMBL/GenBank/DDBJ whole genome shotgun (WGS) entry which is preliminary data.</text>
</comment>
<dbReference type="InterPro" id="IPR043502">
    <property type="entry name" value="DNA/RNA_pol_sf"/>
</dbReference>
<dbReference type="SMART" id="SM00256">
    <property type="entry name" value="FBOX"/>
    <property type="match status" value="1"/>
</dbReference>
<dbReference type="InterPro" id="IPR006527">
    <property type="entry name" value="F-box-assoc_dom_typ1"/>
</dbReference>
<evidence type="ECO:0000313" key="2">
    <source>
        <dbReference type="EMBL" id="PHT30909.1"/>
    </source>
</evidence>
<dbReference type="SUPFAM" id="SSF81383">
    <property type="entry name" value="F-box domain"/>
    <property type="match status" value="1"/>
</dbReference>
<keyword evidence="3" id="KW-1185">Reference proteome</keyword>
<dbReference type="SUPFAM" id="SSF56672">
    <property type="entry name" value="DNA/RNA polymerases"/>
    <property type="match status" value="1"/>
</dbReference>
<dbReference type="Pfam" id="PF00646">
    <property type="entry name" value="F-box"/>
    <property type="match status" value="1"/>
</dbReference>
<proteinExistence type="predicted"/>
<dbReference type="InterPro" id="IPR017451">
    <property type="entry name" value="F-box-assoc_interact_dom"/>
</dbReference>
<dbReference type="Proteomes" id="UP000224567">
    <property type="component" value="Unassembled WGS sequence"/>
</dbReference>
<organism evidence="2 3">
    <name type="scientific">Capsicum baccatum</name>
    <name type="common">Peruvian pepper</name>
    <dbReference type="NCBI Taxonomy" id="33114"/>
    <lineage>
        <taxon>Eukaryota</taxon>
        <taxon>Viridiplantae</taxon>
        <taxon>Streptophyta</taxon>
        <taxon>Embryophyta</taxon>
        <taxon>Tracheophyta</taxon>
        <taxon>Spermatophyta</taxon>
        <taxon>Magnoliopsida</taxon>
        <taxon>eudicotyledons</taxon>
        <taxon>Gunneridae</taxon>
        <taxon>Pentapetalae</taxon>
        <taxon>asterids</taxon>
        <taxon>lamiids</taxon>
        <taxon>Solanales</taxon>
        <taxon>Solanaceae</taxon>
        <taxon>Solanoideae</taxon>
        <taxon>Capsiceae</taxon>
        <taxon>Capsicum</taxon>
    </lineage>
</organism>
<dbReference type="NCBIfam" id="TIGR01640">
    <property type="entry name" value="F_box_assoc_1"/>
    <property type="match status" value="1"/>
</dbReference>
<dbReference type="InterPro" id="IPR001810">
    <property type="entry name" value="F-box_dom"/>
</dbReference>